<proteinExistence type="predicted"/>
<name>A0AAV4SCL6_9ARAC</name>
<dbReference type="Proteomes" id="UP001054837">
    <property type="component" value="Unassembled WGS sequence"/>
</dbReference>
<gene>
    <name evidence="1" type="ORF">CDAR_411321</name>
</gene>
<evidence type="ECO:0000313" key="2">
    <source>
        <dbReference type="Proteomes" id="UP001054837"/>
    </source>
</evidence>
<dbReference type="EMBL" id="BPLQ01007740">
    <property type="protein sequence ID" value="GIY32038.1"/>
    <property type="molecule type" value="Genomic_DNA"/>
</dbReference>
<reference evidence="1 2" key="1">
    <citation type="submission" date="2021-06" db="EMBL/GenBank/DDBJ databases">
        <title>Caerostris darwini draft genome.</title>
        <authorList>
            <person name="Kono N."/>
            <person name="Arakawa K."/>
        </authorList>
    </citation>
    <scope>NUCLEOTIDE SEQUENCE [LARGE SCALE GENOMIC DNA]</scope>
</reference>
<accession>A0AAV4SCL6</accession>
<dbReference type="AlphaFoldDB" id="A0AAV4SCL6"/>
<evidence type="ECO:0000313" key="1">
    <source>
        <dbReference type="EMBL" id="GIY32038.1"/>
    </source>
</evidence>
<sequence length="108" mass="12335">MESGGRIFPYRKRRSILETCSALIALCTWVSMTLKGGHLFLSILREHPTCCAGDFSDGMKVTLSFEHERSTVFPFNARQGQYQKINKGLYGKDIKWVSILKEPPLHRC</sequence>
<keyword evidence="2" id="KW-1185">Reference proteome</keyword>
<organism evidence="1 2">
    <name type="scientific">Caerostris darwini</name>
    <dbReference type="NCBI Taxonomy" id="1538125"/>
    <lineage>
        <taxon>Eukaryota</taxon>
        <taxon>Metazoa</taxon>
        <taxon>Ecdysozoa</taxon>
        <taxon>Arthropoda</taxon>
        <taxon>Chelicerata</taxon>
        <taxon>Arachnida</taxon>
        <taxon>Araneae</taxon>
        <taxon>Araneomorphae</taxon>
        <taxon>Entelegynae</taxon>
        <taxon>Araneoidea</taxon>
        <taxon>Araneidae</taxon>
        <taxon>Caerostris</taxon>
    </lineage>
</organism>
<comment type="caution">
    <text evidence="1">The sequence shown here is derived from an EMBL/GenBank/DDBJ whole genome shotgun (WGS) entry which is preliminary data.</text>
</comment>
<protein>
    <submittedName>
        <fullName evidence="1">Uncharacterized protein</fullName>
    </submittedName>
</protein>